<comment type="caution">
    <text evidence="2">The sequence shown here is derived from an EMBL/GenBank/DDBJ whole genome shotgun (WGS) entry which is preliminary data.</text>
</comment>
<gene>
    <name evidence="2" type="ORF">RDB_LOCUS109601</name>
</gene>
<dbReference type="SUPFAM" id="SSF54695">
    <property type="entry name" value="POZ domain"/>
    <property type="match status" value="1"/>
</dbReference>
<dbReference type="InterPro" id="IPR011333">
    <property type="entry name" value="SKP1/BTB/POZ_sf"/>
</dbReference>
<evidence type="ECO:0000313" key="2">
    <source>
        <dbReference type="EMBL" id="CAE6513942.1"/>
    </source>
</evidence>
<proteinExistence type="predicted"/>
<sequence>MSVNRSDKYYFPRGDLVLRIDDTLFRLHQDILSRHSGFFEDMFSTPTSDDTEGTEENPLVLPSDLCSARSFTILCKLLYPAKMGTRLNISVKQLDEWKCVLQATVALQMTDTRKFILTRLDADTPNIQRDTAKLLRLSLDYDEAPPSLFTACLRILAYRRKPLTPDEVNILGGEGTCLTNNAREKIRESLSLCAIGVRPSKDFRRGEHAECISGAFSKMIRRSPDARLQQTDDTHDIFEGALGYVSCDLCSSSWNTLVESLETVLNKIVNRYVRGALSTPDTSQAGPSN</sequence>
<dbReference type="AlphaFoldDB" id="A0A8H3HJP5"/>
<organism evidence="2 3">
    <name type="scientific">Rhizoctonia solani</name>
    <dbReference type="NCBI Taxonomy" id="456999"/>
    <lineage>
        <taxon>Eukaryota</taxon>
        <taxon>Fungi</taxon>
        <taxon>Dikarya</taxon>
        <taxon>Basidiomycota</taxon>
        <taxon>Agaricomycotina</taxon>
        <taxon>Agaricomycetes</taxon>
        <taxon>Cantharellales</taxon>
        <taxon>Ceratobasidiaceae</taxon>
        <taxon>Rhizoctonia</taxon>
    </lineage>
</organism>
<protein>
    <recommendedName>
        <fullName evidence="1">BTB domain-containing protein</fullName>
    </recommendedName>
</protein>
<accession>A0A8H3HJP5</accession>
<evidence type="ECO:0000313" key="3">
    <source>
        <dbReference type="Proteomes" id="UP000663850"/>
    </source>
</evidence>
<dbReference type="Proteomes" id="UP000663850">
    <property type="component" value="Unassembled WGS sequence"/>
</dbReference>
<feature type="domain" description="BTB" evidence="1">
    <location>
        <begin position="14"/>
        <end position="87"/>
    </location>
</feature>
<dbReference type="Gene3D" id="3.30.710.10">
    <property type="entry name" value="Potassium Channel Kv1.1, Chain A"/>
    <property type="match status" value="1"/>
</dbReference>
<evidence type="ECO:0000259" key="1">
    <source>
        <dbReference type="PROSITE" id="PS50097"/>
    </source>
</evidence>
<dbReference type="Pfam" id="PF00651">
    <property type="entry name" value="BTB"/>
    <property type="match status" value="1"/>
</dbReference>
<dbReference type="InterPro" id="IPR000210">
    <property type="entry name" value="BTB/POZ_dom"/>
</dbReference>
<name>A0A8H3HJP5_9AGAM</name>
<dbReference type="PROSITE" id="PS50097">
    <property type="entry name" value="BTB"/>
    <property type="match status" value="1"/>
</dbReference>
<reference evidence="2" key="1">
    <citation type="submission" date="2021-01" db="EMBL/GenBank/DDBJ databases">
        <authorList>
            <person name="Kaushik A."/>
        </authorList>
    </citation>
    <scope>NUCLEOTIDE SEQUENCE</scope>
    <source>
        <strain evidence="2">Type strain: AG8-Rh-89/</strain>
    </source>
</reference>
<dbReference type="EMBL" id="CAJMWZ010005995">
    <property type="protein sequence ID" value="CAE6513942.1"/>
    <property type="molecule type" value="Genomic_DNA"/>
</dbReference>
<dbReference type="CDD" id="cd18186">
    <property type="entry name" value="BTB_POZ_ZBTB_KLHL-like"/>
    <property type="match status" value="1"/>
</dbReference>